<proteinExistence type="predicted"/>
<dbReference type="RefSeq" id="XP_031923730.1">
    <property type="nucleotide sequence ID" value="XM_032068247.1"/>
</dbReference>
<feature type="transmembrane region" description="Helical" evidence="1">
    <location>
        <begin position="36"/>
        <end position="55"/>
    </location>
</feature>
<sequence>MQFSLLEHFSKPRPENLVFRRKRPRVWHVTKPRVDLYAAVASSYFILALPWRLYLSVLWHQLEQRH</sequence>
<accession>A0A5N6ZUR0</accession>
<dbReference type="GeneID" id="43652693"/>
<evidence type="ECO:0000313" key="2">
    <source>
        <dbReference type="EMBL" id="KAE8360649.1"/>
    </source>
</evidence>
<keyword evidence="1" id="KW-0812">Transmembrane</keyword>
<keyword evidence="1" id="KW-0472">Membrane</keyword>
<evidence type="ECO:0000313" key="3">
    <source>
        <dbReference type="Proteomes" id="UP000326268"/>
    </source>
</evidence>
<protein>
    <submittedName>
        <fullName evidence="2">Uncharacterized protein</fullName>
    </submittedName>
</protein>
<dbReference type="AlphaFoldDB" id="A0A5N6ZUR0"/>
<keyword evidence="3" id="KW-1185">Reference proteome</keyword>
<keyword evidence="1" id="KW-1133">Transmembrane helix</keyword>
<dbReference type="EMBL" id="ML737765">
    <property type="protein sequence ID" value="KAE8360649.1"/>
    <property type="molecule type" value="Genomic_DNA"/>
</dbReference>
<evidence type="ECO:0000256" key="1">
    <source>
        <dbReference type="SAM" id="Phobius"/>
    </source>
</evidence>
<organism evidence="2 3">
    <name type="scientific">Aspergillus caelatus</name>
    <dbReference type="NCBI Taxonomy" id="61420"/>
    <lineage>
        <taxon>Eukaryota</taxon>
        <taxon>Fungi</taxon>
        <taxon>Dikarya</taxon>
        <taxon>Ascomycota</taxon>
        <taxon>Pezizomycotina</taxon>
        <taxon>Eurotiomycetes</taxon>
        <taxon>Eurotiomycetidae</taxon>
        <taxon>Eurotiales</taxon>
        <taxon>Aspergillaceae</taxon>
        <taxon>Aspergillus</taxon>
        <taxon>Aspergillus subgen. Circumdati</taxon>
    </lineage>
</organism>
<reference evidence="2 3" key="1">
    <citation type="submission" date="2019-04" db="EMBL/GenBank/DDBJ databases">
        <title>Friends and foes A comparative genomics studyof 23 Aspergillus species from section Flavi.</title>
        <authorList>
            <consortium name="DOE Joint Genome Institute"/>
            <person name="Kjaerbolling I."/>
            <person name="Vesth T."/>
            <person name="Frisvad J.C."/>
            <person name="Nybo J.L."/>
            <person name="Theobald S."/>
            <person name="Kildgaard S."/>
            <person name="Isbrandt T."/>
            <person name="Kuo A."/>
            <person name="Sato A."/>
            <person name="Lyhne E.K."/>
            <person name="Kogle M.E."/>
            <person name="Wiebenga A."/>
            <person name="Kun R.S."/>
            <person name="Lubbers R.J."/>
            <person name="Makela M.R."/>
            <person name="Barry K."/>
            <person name="Chovatia M."/>
            <person name="Clum A."/>
            <person name="Daum C."/>
            <person name="Haridas S."/>
            <person name="He G."/>
            <person name="LaButti K."/>
            <person name="Lipzen A."/>
            <person name="Mondo S."/>
            <person name="Riley R."/>
            <person name="Salamov A."/>
            <person name="Simmons B.A."/>
            <person name="Magnuson J.K."/>
            <person name="Henrissat B."/>
            <person name="Mortensen U.H."/>
            <person name="Larsen T.O."/>
            <person name="Devries R.P."/>
            <person name="Grigoriev I.V."/>
            <person name="Machida M."/>
            <person name="Baker S.E."/>
            <person name="Andersen M.R."/>
        </authorList>
    </citation>
    <scope>NUCLEOTIDE SEQUENCE [LARGE SCALE GENOMIC DNA]</scope>
    <source>
        <strain evidence="2 3">CBS 763.97</strain>
    </source>
</reference>
<dbReference type="Proteomes" id="UP000326268">
    <property type="component" value="Unassembled WGS sequence"/>
</dbReference>
<gene>
    <name evidence="2" type="ORF">BDV27DRAFT_134166</name>
</gene>
<name>A0A5N6ZUR0_9EURO</name>